<dbReference type="AlphaFoldDB" id="A0A4Y3TJT1"/>
<proteinExistence type="predicted"/>
<keyword evidence="2" id="KW-1185">Reference proteome</keyword>
<dbReference type="RefSeq" id="WP_048835205.1">
    <property type="nucleotide sequence ID" value="NZ_BJMU01000001.1"/>
</dbReference>
<dbReference type="InterPro" id="IPR018666">
    <property type="entry name" value="DUF2125"/>
</dbReference>
<evidence type="ECO:0000313" key="1">
    <source>
        <dbReference type="EMBL" id="GEB82028.1"/>
    </source>
</evidence>
<name>A0A4Y3TJT1_9PROT</name>
<dbReference type="Pfam" id="PF09898">
    <property type="entry name" value="DUF2125"/>
    <property type="match status" value="1"/>
</dbReference>
<reference evidence="1 2" key="1">
    <citation type="submission" date="2019-06" db="EMBL/GenBank/DDBJ databases">
        <title>Whole genome shotgun sequence of Acetobacter orleanensis NBRC 13752.</title>
        <authorList>
            <person name="Hosoyama A."/>
            <person name="Uohara A."/>
            <person name="Ohji S."/>
            <person name="Ichikawa N."/>
        </authorList>
    </citation>
    <scope>NUCLEOTIDE SEQUENCE [LARGE SCALE GENOMIC DNA]</scope>
    <source>
        <strain evidence="1 2">NBRC 13752</strain>
    </source>
</reference>
<dbReference type="Proteomes" id="UP000317617">
    <property type="component" value="Unassembled WGS sequence"/>
</dbReference>
<comment type="caution">
    <text evidence="1">The sequence shown here is derived from an EMBL/GenBank/DDBJ whole genome shotgun (WGS) entry which is preliminary data.</text>
</comment>
<dbReference type="OrthoDB" id="7216418at2"/>
<protein>
    <recommendedName>
        <fullName evidence="3">DUF2125 domain-containing protein</fullName>
    </recommendedName>
</protein>
<sequence length="414" mass="43193">MRKAAFLLTCGAVSVLALQTVVWWGGVLFLEHRLANANIDTHASAQAMTPAGLDVHTGGGPDAAQSTRCSLVFQNRVRGGWPFRARVMLDGVQISCGGTADRAGLSYAVRHAVLELVPWHPLTVQGTLEGGQAFAVMQQDSAGHGAQGGVLLRVEGAPVRIALPLRVGPVGAVQFSTDFIHLLPQRGTAEAHPVTARGVRGKLVWNSQANTQASAVGLSFTAQSAVVAPWADRVDDVRGAVSMPGPAVRLSALWAPEGAGLLASADGSATPSAQGLPSLQSSVANGASGYAEILVQHLAGRWRGLGFSWSGRLVMAPGGAPLGETWLTLSDWRPFLAHLQQDKTLRPEQTVLLSRLTDQLEQRTGGIEGPLSVPLQVRDGAVQLAGVPLLSVLATLRGVSVSGAEPLKVDRGDP</sequence>
<organism evidence="1 2">
    <name type="scientific">Acetobacter orleanensis</name>
    <dbReference type="NCBI Taxonomy" id="104099"/>
    <lineage>
        <taxon>Bacteria</taxon>
        <taxon>Pseudomonadati</taxon>
        <taxon>Pseudomonadota</taxon>
        <taxon>Alphaproteobacteria</taxon>
        <taxon>Acetobacterales</taxon>
        <taxon>Acetobacteraceae</taxon>
        <taxon>Acetobacter</taxon>
    </lineage>
</organism>
<evidence type="ECO:0000313" key="2">
    <source>
        <dbReference type="Proteomes" id="UP000317617"/>
    </source>
</evidence>
<evidence type="ECO:0008006" key="3">
    <source>
        <dbReference type="Google" id="ProtNLM"/>
    </source>
</evidence>
<gene>
    <name evidence="1" type="ORF">AOR01nite_05050</name>
</gene>
<accession>A0A4Y3TJT1</accession>
<dbReference type="EMBL" id="BJMU01000001">
    <property type="protein sequence ID" value="GEB82028.1"/>
    <property type="molecule type" value="Genomic_DNA"/>
</dbReference>